<sequence>MTTTDYLIAAALILLVVPQIRGTRLTIRNLVLPVVLVGAAAAYYLKAVPTQGHDVQLYGVCVAAGAVLGAACGLTTHIVKDREGFLVAKAGVAAAVLWVAGMAARTGFEYGATHGGARAIADFSRSNLITGADAWTAALLLMALAQVLVRLVTIRVRGRGRARRVEVGGSPVQA</sequence>
<keyword evidence="1" id="KW-0812">Transmembrane</keyword>
<proteinExistence type="predicted"/>
<dbReference type="AlphaFoldDB" id="A0A941EDP7"/>
<keyword evidence="3" id="KW-1185">Reference proteome</keyword>
<feature type="transmembrane region" description="Helical" evidence="1">
    <location>
        <begin position="134"/>
        <end position="154"/>
    </location>
</feature>
<dbReference type="EMBL" id="JAGSOH010000089">
    <property type="protein sequence ID" value="MBR7829521.1"/>
    <property type="molecule type" value="Genomic_DNA"/>
</dbReference>
<name>A0A941EDP7_9ACTN</name>
<reference evidence="2" key="1">
    <citation type="submission" date="2021-04" db="EMBL/GenBank/DDBJ databases">
        <title>Genome based classification of Actinospica acidithermotolerans sp. nov., an actinobacterium isolated from an Indonesian hot spring.</title>
        <authorList>
            <person name="Kusuma A.B."/>
            <person name="Putra K.E."/>
            <person name="Nafisah S."/>
            <person name="Loh J."/>
            <person name="Nouioui I."/>
            <person name="Goodfellow M."/>
        </authorList>
    </citation>
    <scope>NUCLEOTIDE SEQUENCE</scope>
    <source>
        <strain evidence="2">MGRD01-02</strain>
    </source>
</reference>
<feature type="transmembrane region" description="Helical" evidence="1">
    <location>
        <begin position="86"/>
        <end position="104"/>
    </location>
</feature>
<feature type="transmembrane region" description="Helical" evidence="1">
    <location>
        <begin position="57"/>
        <end position="79"/>
    </location>
</feature>
<keyword evidence="1" id="KW-1133">Transmembrane helix</keyword>
<accession>A0A941EDP7</accession>
<organism evidence="2 3">
    <name type="scientific">Actinospica acidithermotolerans</name>
    <dbReference type="NCBI Taxonomy" id="2828514"/>
    <lineage>
        <taxon>Bacteria</taxon>
        <taxon>Bacillati</taxon>
        <taxon>Actinomycetota</taxon>
        <taxon>Actinomycetes</taxon>
        <taxon>Catenulisporales</taxon>
        <taxon>Actinospicaceae</taxon>
        <taxon>Actinospica</taxon>
    </lineage>
</organism>
<dbReference type="RefSeq" id="WP_212520656.1">
    <property type="nucleotide sequence ID" value="NZ_JAGSOH010000089.1"/>
</dbReference>
<dbReference type="Proteomes" id="UP000676325">
    <property type="component" value="Unassembled WGS sequence"/>
</dbReference>
<gene>
    <name evidence="2" type="ORF">KDK95_24665</name>
</gene>
<comment type="caution">
    <text evidence="2">The sequence shown here is derived from an EMBL/GenBank/DDBJ whole genome shotgun (WGS) entry which is preliminary data.</text>
</comment>
<protein>
    <recommendedName>
        <fullName evidence="4">DUF1453 domain-containing protein</fullName>
    </recommendedName>
</protein>
<evidence type="ECO:0000313" key="2">
    <source>
        <dbReference type="EMBL" id="MBR7829521.1"/>
    </source>
</evidence>
<evidence type="ECO:0008006" key="4">
    <source>
        <dbReference type="Google" id="ProtNLM"/>
    </source>
</evidence>
<evidence type="ECO:0000313" key="3">
    <source>
        <dbReference type="Proteomes" id="UP000676325"/>
    </source>
</evidence>
<evidence type="ECO:0000256" key="1">
    <source>
        <dbReference type="SAM" id="Phobius"/>
    </source>
</evidence>
<keyword evidence="1" id="KW-0472">Membrane</keyword>
<feature type="transmembrane region" description="Helical" evidence="1">
    <location>
        <begin position="29"/>
        <end position="45"/>
    </location>
</feature>